<protein>
    <recommendedName>
        <fullName evidence="3">Peptidase C51 domain-containing protein</fullName>
    </recommendedName>
</protein>
<sequence length="166" mass="19139">MKSLYHNLERPNNRGFLIDKINKTAGAPKGSAYCSSGIIYIGKCNRLPVKATPRALSWLRHSAIKRQHGKAITTEPVVKGDIALFNWSKGQWHVEVVTQWNIAGDKTRFRTGGFNTGSPYDPKRRKQGIFPHLRRKQDAIILNYQEFWKLNSKEVKALNHWLIHRH</sequence>
<gene>
    <name evidence="1" type="ORF">QM524_07140</name>
</gene>
<dbReference type="EMBL" id="JASHIF010000005">
    <property type="protein sequence ID" value="MDI9858976.1"/>
    <property type="molecule type" value="Genomic_DNA"/>
</dbReference>
<evidence type="ECO:0000313" key="2">
    <source>
        <dbReference type="Proteomes" id="UP001236507"/>
    </source>
</evidence>
<comment type="caution">
    <text evidence="1">The sequence shown here is derived from an EMBL/GenBank/DDBJ whole genome shotgun (WGS) entry which is preliminary data.</text>
</comment>
<evidence type="ECO:0008006" key="3">
    <source>
        <dbReference type="Google" id="ProtNLM"/>
    </source>
</evidence>
<keyword evidence="2" id="KW-1185">Reference proteome</keyword>
<dbReference type="Proteomes" id="UP001236507">
    <property type="component" value="Unassembled WGS sequence"/>
</dbReference>
<organism evidence="1 2">
    <name type="scientific">Flectobacillus roseus</name>
    <dbReference type="NCBI Taxonomy" id="502259"/>
    <lineage>
        <taxon>Bacteria</taxon>
        <taxon>Pseudomonadati</taxon>
        <taxon>Bacteroidota</taxon>
        <taxon>Cytophagia</taxon>
        <taxon>Cytophagales</taxon>
        <taxon>Flectobacillaceae</taxon>
        <taxon>Flectobacillus</taxon>
    </lineage>
</organism>
<dbReference type="RefSeq" id="WP_283344049.1">
    <property type="nucleotide sequence ID" value="NZ_JASHIF010000005.1"/>
</dbReference>
<evidence type="ECO:0000313" key="1">
    <source>
        <dbReference type="EMBL" id="MDI9858976.1"/>
    </source>
</evidence>
<accession>A0ABT6Y621</accession>
<name>A0ABT6Y621_9BACT</name>
<reference evidence="1 2" key="1">
    <citation type="submission" date="2023-05" db="EMBL/GenBank/DDBJ databases">
        <title>Novel species of genus Flectobacillus isolated from stream in China.</title>
        <authorList>
            <person name="Lu H."/>
        </authorList>
    </citation>
    <scope>NUCLEOTIDE SEQUENCE [LARGE SCALE GENOMIC DNA]</scope>
    <source>
        <strain evidence="1 2">KCTC 42575</strain>
    </source>
</reference>
<proteinExistence type="predicted"/>